<evidence type="ECO:0000259" key="1">
    <source>
        <dbReference type="PROSITE" id="PS50404"/>
    </source>
</evidence>
<dbReference type="Proteomes" id="UP000471465">
    <property type="component" value="Unassembled WGS sequence"/>
</dbReference>
<feature type="domain" description="GST N-terminal" evidence="1">
    <location>
        <begin position="4"/>
        <end position="88"/>
    </location>
</feature>
<comment type="caution">
    <text evidence="2">The sequence shown here is derived from an EMBL/GenBank/DDBJ whole genome shotgun (WGS) entry which is preliminary data.</text>
</comment>
<keyword evidence="3" id="KW-1185">Reference proteome</keyword>
<dbReference type="Gene3D" id="1.20.1050.10">
    <property type="match status" value="1"/>
</dbReference>
<dbReference type="RefSeq" id="WP_160022403.1">
    <property type="nucleotide sequence ID" value="NZ_VZIZ01000019.1"/>
</dbReference>
<gene>
    <name evidence="2" type="ORF">FQV37_954</name>
</gene>
<dbReference type="Pfam" id="PF13409">
    <property type="entry name" value="GST_N_2"/>
    <property type="match status" value="1"/>
</dbReference>
<sequence length="252" mass="28358">MEKPLLIIGNRNYSSWSLRAWLLLKAFNVDFDEQLVELFHPSARPTLETHSPTGKVPILVYGEKDNKVTVWDTLAIAMHVNEYFTDIDIWTGTDKPNTETRNNNQSRINSAYCQSIVAEMHSGLTGIRNEMPMNIRATAKIQPSSACLADITRIEDIFDDCLKGRSADSFLFGDFTAADVFFAPVVLRLQTYADASNIALQPMTKQYCQTMLNHPHIQAWQQSALTETRIIEEDEAGEIMSIAGVLANNHSF</sequence>
<dbReference type="SUPFAM" id="SSF52833">
    <property type="entry name" value="Thioredoxin-like"/>
    <property type="match status" value="1"/>
</dbReference>
<dbReference type="EMBL" id="VZIZ01000019">
    <property type="protein sequence ID" value="KAF0568545.1"/>
    <property type="molecule type" value="Genomic_DNA"/>
</dbReference>
<organism evidence="2 3">
    <name type="scientific">Psychrobacter nivimaris</name>
    <dbReference type="NCBI Taxonomy" id="281738"/>
    <lineage>
        <taxon>Bacteria</taxon>
        <taxon>Pseudomonadati</taxon>
        <taxon>Pseudomonadota</taxon>
        <taxon>Gammaproteobacteria</taxon>
        <taxon>Moraxellales</taxon>
        <taxon>Moraxellaceae</taxon>
        <taxon>Psychrobacter</taxon>
    </lineage>
</organism>
<dbReference type="CDD" id="cd03194">
    <property type="entry name" value="GST_C_3"/>
    <property type="match status" value="1"/>
</dbReference>
<dbReference type="PANTHER" id="PTHR42673">
    <property type="entry name" value="MALEYLACETOACETATE ISOMERASE"/>
    <property type="match status" value="1"/>
</dbReference>
<dbReference type="PANTHER" id="PTHR42673:SF4">
    <property type="entry name" value="MALEYLACETOACETATE ISOMERASE"/>
    <property type="match status" value="1"/>
</dbReference>
<dbReference type="InterPro" id="IPR036249">
    <property type="entry name" value="Thioredoxin-like_sf"/>
</dbReference>
<dbReference type="CDD" id="cd03043">
    <property type="entry name" value="GST_N_1"/>
    <property type="match status" value="1"/>
</dbReference>
<dbReference type="GO" id="GO:0006749">
    <property type="term" value="P:glutathione metabolic process"/>
    <property type="evidence" value="ECO:0007669"/>
    <property type="project" value="TreeGrafter"/>
</dbReference>
<name>A0A6N7BXZ3_9GAMM</name>
<evidence type="ECO:0000313" key="3">
    <source>
        <dbReference type="Proteomes" id="UP000471465"/>
    </source>
</evidence>
<dbReference type="GO" id="GO:0016034">
    <property type="term" value="F:maleylacetoacetate isomerase activity"/>
    <property type="evidence" value="ECO:0007669"/>
    <property type="project" value="TreeGrafter"/>
</dbReference>
<evidence type="ECO:0000313" key="2">
    <source>
        <dbReference type="EMBL" id="KAF0568545.1"/>
    </source>
</evidence>
<protein>
    <submittedName>
        <fullName evidence="2">Glutathione S-transferase</fullName>
    </submittedName>
</protein>
<reference evidence="2 3" key="1">
    <citation type="submission" date="2019-09" db="EMBL/GenBank/DDBJ databases">
        <title>Draft genome sequence of Psychrobacter nivimaris LAMA 639, in search for biotechnological relevant genes.</title>
        <authorList>
            <person name="Lima A.O.S."/>
            <person name="Staloch B.E.K."/>
            <person name="Freitas R.C."/>
            <person name="Niero H."/>
            <person name="Silva M.A.C."/>
        </authorList>
    </citation>
    <scope>NUCLEOTIDE SEQUENCE [LARGE SCALE GENOMIC DNA]</scope>
    <source>
        <strain evidence="2 3">LAMA 639</strain>
    </source>
</reference>
<dbReference type="GO" id="GO:0006559">
    <property type="term" value="P:L-phenylalanine catabolic process"/>
    <property type="evidence" value="ECO:0007669"/>
    <property type="project" value="TreeGrafter"/>
</dbReference>
<dbReference type="PROSITE" id="PS50404">
    <property type="entry name" value="GST_NTER"/>
    <property type="match status" value="1"/>
</dbReference>
<dbReference type="InterPro" id="IPR004045">
    <property type="entry name" value="Glutathione_S-Trfase_N"/>
</dbReference>
<dbReference type="InterPro" id="IPR036282">
    <property type="entry name" value="Glutathione-S-Trfase_C_sf"/>
</dbReference>
<accession>A0A6N7BXZ3</accession>
<dbReference type="GO" id="GO:0004364">
    <property type="term" value="F:glutathione transferase activity"/>
    <property type="evidence" value="ECO:0007669"/>
    <property type="project" value="TreeGrafter"/>
</dbReference>
<dbReference type="Gene3D" id="3.40.30.10">
    <property type="entry name" value="Glutaredoxin"/>
    <property type="match status" value="1"/>
</dbReference>
<dbReference type="AlphaFoldDB" id="A0A6N7BXZ3"/>
<dbReference type="SUPFAM" id="SSF47616">
    <property type="entry name" value="GST C-terminal domain-like"/>
    <property type="match status" value="1"/>
</dbReference>
<keyword evidence="2" id="KW-0808">Transferase</keyword>
<proteinExistence type="predicted"/>